<evidence type="ECO:0000256" key="1">
    <source>
        <dbReference type="ARBA" id="ARBA00004651"/>
    </source>
</evidence>
<dbReference type="Proteomes" id="UP000215633">
    <property type="component" value="Unassembled WGS sequence"/>
</dbReference>
<feature type="transmembrane region" description="Helical" evidence="6">
    <location>
        <begin position="96"/>
        <end position="118"/>
    </location>
</feature>
<evidence type="ECO:0000259" key="7">
    <source>
        <dbReference type="Pfam" id="PF01292"/>
    </source>
</evidence>
<dbReference type="RefSeq" id="WP_094806931.1">
    <property type="nucleotide sequence ID" value="NZ_NEVT01000006.1"/>
</dbReference>
<proteinExistence type="predicted"/>
<dbReference type="AlphaFoldDB" id="A0A261VQT4"/>
<feature type="transmembrane region" description="Helical" evidence="6">
    <location>
        <begin position="20"/>
        <end position="40"/>
    </location>
</feature>
<feature type="transmembrane region" description="Helical" evidence="6">
    <location>
        <begin position="200"/>
        <end position="218"/>
    </location>
</feature>
<dbReference type="Pfam" id="PF01292">
    <property type="entry name" value="Ni_hydr_CYTB"/>
    <property type="match status" value="1"/>
</dbReference>
<dbReference type="PANTHER" id="PTHR30485:SF2">
    <property type="entry name" value="BLL0597 PROTEIN"/>
    <property type="match status" value="1"/>
</dbReference>
<evidence type="ECO:0000256" key="5">
    <source>
        <dbReference type="ARBA" id="ARBA00023136"/>
    </source>
</evidence>
<keyword evidence="5 6" id="KW-0472">Membrane</keyword>
<dbReference type="PANTHER" id="PTHR30485">
    <property type="entry name" value="NI/FE-HYDROGENASE 1 B-TYPE CYTOCHROME SUBUNIT"/>
    <property type="match status" value="1"/>
</dbReference>
<reference evidence="9" key="1">
    <citation type="submission" date="2017-05" db="EMBL/GenBank/DDBJ databases">
        <title>Complete and WGS of Bordetella genogroups.</title>
        <authorList>
            <person name="Spilker T."/>
            <person name="Lipuma J."/>
        </authorList>
    </citation>
    <scope>NUCLEOTIDE SEQUENCE [LARGE SCALE GENOMIC DNA]</scope>
    <source>
        <strain evidence="9">AU8256</strain>
    </source>
</reference>
<feature type="domain" description="Cytochrome b561 bacterial/Ni-hydrogenase" evidence="7">
    <location>
        <begin position="11"/>
        <end position="180"/>
    </location>
</feature>
<comment type="caution">
    <text evidence="8">The sequence shown here is derived from an EMBL/GenBank/DDBJ whole genome shotgun (WGS) entry which is preliminary data.</text>
</comment>
<comment type="subcellular location">
    <subcellularLocation>
        <location evidence="1">Cell membrane</location>
        <topology evidence="1">Multi-pass membrane protein</topology>
    </subcellularLocation>
</comment>
<dbReference type="InterPro" id="IPR016174">
    <property type="entry name" value="Di-haem_cyt_TM"/>
</dbReference>
<evidence type="ECO:0000256" key="3">
    <source>
        <dbReference type="ARBA" id="ARBA00022692"/>
    </source>
</evidence>
<name>A0A261VQT4_9BORD</name>
<dbReference type="Gene3D" id="1.20.950.20">
    <property type="entry name" value="Transmembrane di-heme cytochromes, Chain C"/>
    <property type="match status" value="1"/>
</dbReference>
<evidence type="ECO:0000313" key="9">
    <source>
        <dbReference type="Proteomes" id="UP000215633"/>
    </source>
</evidence>
<sequence>MQHTRSSIRIWDLPTRLFHWALAACVIGAYVSVKLGGLYMDWHVRFGLATLGLIVFRLLWGFVGPRYARFATFLRGPAAIKAYLRGAAAPAGHNPLGALSVVALLAALGFQAVSGLFATDDIMTQGPLYARVDETVAGRLTSWHHSNEWIIIGLVVLHLAAVAWYVAVRRKRLVRPMITGDARPQDLPAATSPADDGPAVWLRALVAAALATGLVLWIRSLEIVADFSFS</sequence>
<gene>
    <name evidence="8" type="ORF">CAL24_13230</name>
</gene>
<dbReference type="GO" id="GO:0009055">
    <property type="term" value="F:electron transfer activity"/>
    <property type="evidence" value="ECO:0007669"/>
    <property type="project" value="InterPro"/>
</dbReference>
<dbReference type="InterPro" id="IPR051542">
    <property type="entry name" value="Hydrogenase_cytochrome"/>
</dbReference>
<dbReference type="InterPro" id="IPR011577">
    <property type="entry name" value="Cyt_b561_bac/Ni-Hgenase"/>
</dbReference>
<keyword evidence="3 6" id="KW-0812">Transmembrane</keyword>
<evidence type="ECO:0000256" key="6">
    <source>
        <dbReference type="SAM" id="Phobius"/>
    </source>
</evidence>
<dbReference type="GO" id="GO:0020037">
    <property type="term" value="F:heme binding"/>
    <property type="evidence" value="ECO:0007669"/>
    <property type="project" value="TreeGrafter"/>
</dbReference>
<keyword evidence="2" id="KW-1003">Cell membrane</keyword>
<keyword evidence="4 6" id="KW-1133">Transmembrane helix</keyword>
<dbReference type="GO" id="GO:0022904">
    <property type="term" value="P:respiratory electron transport chain"/>
    <property type="evidence" value="ECO:0007669"/>
    <property type="project" value="InterPro"/>
</dbReference>
<keyword evidence="9" id="KW-1185">Reference proteome</keyword>
<protein>
    <submittedName>
        <fullName evidence="8">Cytochrome B</fullName>
    </submittedName>
</protein>
<dbReference type="EMBL" id="NEVT01000006">
    <property type="protein sequence ID" value="OZI76131.1"/>
    <property type="molecule type" value="Genomic_DNA"/>
</dbReference>
<dbReference type="SUPFAM" id="SSF81342">
    <property type="entry name" value="Transmembrane di-heme cytochromes"/>
    <property type="match status" value="1"/>
</dbReference>
<feature type="transmembrane region" description="Helical" evidence="6">
    <location>
        <begin position="149"/>
        <end position="168"/>
    </location>
</feature>
<dbReference type="GO" id="GO:0005886">
    <property type="term" value="C:plasma membrane"/>
    <property type="evidence" value="ECO:0007669"/>
    <property type="project" value="UniProtKB-SubCell"/>
</dbReference>
<accession>A0A261VQT4</accession>
<organism evidence="8 9">
    <name type="scientific">Bordetella genomosp. 2</name>
    <dbReference type="NCBI Taxonomy" id="1983456"/>
    <lineage>
        <taxon>Bacteria</taxon>
        <taxon>Pseudomonadati</taxon>
        <taxon>Pseudomonadota</taxon>
        <taxon>Betaproteobacteria</taxon>
        <taxon>Burkholderiales</taxon>
        <taxon>Alcaligenaceae</taxon>
        <taxon>Bordetella</taxon>
    </lineage>
</organism>
<evidence type="ECO:0000256" key="4">
    <source>
        <dbReference type="ARBA" id="ARBA00022989"/>
    </source>
</evidence>
<evidence type="ECO:0000256" key="2">
    <source>
        <dbReference type="ARBA" id="ARBA00022475"/>
    </source>
</evidence>
<evidence type="ECO:0000313" key="8">
    <source>
        <dbReference type="EMBL" id="OZI76131.1"/>
    </source>
</evidence>
<feature type="transmembrane region" description="Helical" evidence="6">
    <location>
        <begin position="46"/>
        <end position="63"/>
    </location>
</feature>